<keyword evidence="4" id="KW-1185">Reference proteome</keyword>
<dbReference type="PANTHER" id="PTHR35391:SF3">
    <property type="entry name" value="FINGER DOMAIN PROTEIN, PUTATIVE (AFU_ORTHOLOGUE AFUA_8G04300)-RELATED"/>
    <property type="match status" value="1"/>
</dbReference>
<comment type="caution">
    <text evidence="3">The sequence shown here is derived from an EMBL/GenBank/DDBJ whole genome shotgun (WGS) entry which is preliminary data.</text>
</comment>
<dbReference type="InterPro" id="IPR013087">
    <property type="entry name" value="Znf_C2H2_type"/>
</dbReference>
<feature type="region of interest" description="Disordered" evidence="1">
    <location>
        <begin position="381"/>
        <end position="412"/>
    </location>
</feature>
<dbReference type="Proteomes" id="UP001345827">
    <property type="component" value="Unassembled WGS sequence"/>
</dbReference>
<feature type="region of interest" description="Disordered" evidence="1">
    <location>
        <begin position="57"/>
        <end position="126"/>
    </location>
</feature>
<feature type="region of interest" description="Disordered" evidence="1">
    <location>
        <begin position="544"/>
        <end position="713"/>
    </location>
</feature>
<feature type="compositionally biased region" description="Polar residues" evidence="1">
    <location>
        <begin position="78"/>
        <end position="91"/>
    </location>
</feature>
<evidence type="ECO:0000259" key="2">
    <source>
        <dbReference type="PROSITE" id="PS00028"/>
    </source>
</evidence>
<evidence type="ECO:0000256" key="1">
    <source>
        <dbReference type="SAM" id="MobiDB-lite"/>
    </source>
</evidence>
<dbReference type="PROSITE" id="PS00028">
    <property type="entry name" value="ZINC_FINGER_C2H2_1"/>
    <property type="match status" value="1"/>
</dbReference>
<evidence type="ECO:0000313" key="3">
    <source>
        <dbReference type="EMBL" id="KAK5545769.1"/>
    </source>
</evidence>
<dbReference type="Pfam" id="PF26082">
    <property type="entry name" value="zf-C2H2_AcuF"/>
    <property type="match status" value="1"/>
</dbReference>
<dbReference type="InterPro" id="IPR058925">
    <property type="entry name" value="zf-C2H2_AcuF"/>
</dbReference>
<reference evidence="3 4" key="1">
    <citation type="submission" date="2023-06" db="EMBL/GenBank/DDBJ databases">
        <title>Black Yeasts Isolated from many extreme environments.</title>
        <authorList>
            <person name="Coleine C."/>
            <person name="Stajich J.E."/>
            <person name="Selbmann L."/>
        </authorList>
    </citation>
    <scope>NUCLEOTIDE SEQUENCE [LARGE SCALE GENOMIC DNA]</scope>
    <source>
        <strain evidence="3 4">CCFEE 5887</strain>
    </source>
</reference>
<proteinExistence type="predicted"/>
<organism evidence="3 4">
    <name type="scientific">Vermiconidia calcicola</name>
    <dbReference type="NCBI Taxonomy" id="1690605"/>
    <lineage>
        <taxon>Eukaryota</taxon>
        <taxon>Fungi</taxon>
        <taxon>Dikarya</taxon>
        <taxon>Ascomycota</taxon>
        <taxon>Pezizomycotina</taxon>
        <taxon>Dothideomycetes</taxon>
        <taxon>Dothideomycetidae</taxon>
        <taxon>Mycosphaerellales</taxon>
        <taxon>Extremaceae</taxon>
        <taxon>Vermiconidia</taxon>
    </lineage>
</organism>
<feature type="region of interest" description="Disordered" evidence="1">
    <location>
        <begin position="1"/>
        <end position="34"/>
    </location>
</feature>
<name>A0AAV9QNX8_9PEZI</name>
<evidence type="ECO:0000313" key="4">
    <source>
        <dbReference type="Proteomes" id="UP001345827"/>
    </source>
</evidence>
<gene>
    <name evidence="3" type="ORF">LTR25_000779</name>
</gene>
<feature type="compositionally biased region" description="Basic and acidic residues" evidence="1">
    <location>
        <begin position="66"/>
        <end position="75"/>
    </location>
</feature>
<sequence>MSPATSHLPTLPRPGQHSPSHSTAAVLRGRHAQSQSGAPFIIPQTYGHHRNLSVTSNPAQILQEPPRYDSDDNYRYLDQSSNLPTATSPASFQPPADIYNFQEDTSHHDSSLDDFFSTEGSSENHLSEETTPQEFIWEQQFLAHDPAGLHILDPYSAVPYDPTQGVSQSFGTHSIFQAADGQLTKSAPGEELSGQSLNTTAPPFFQPLMASETLNQASNQNMKHSSMSVDNHKGSGSQTLRVDTNPHRTPSPSNKVDNWQRTTSGMRVPSPVVMVSSYEAAGPEHPIQANNVQSSSKRSRESASSDDESDGGNGATSEIINVDAIPYLMPPDANDTGFLQRIGLEPHKRTNDVILSVKDLEEQRQLEEKNAEVQTWLATSDAGSEAGDESVEPVSRHLPQGSRRRAHTTGARFDAVGPVYSDKNIPGPGVLVEVESDDEYFDDETITSSVAGEHTEQVVNDYHQAGSPRMSPKALEARESSDNTAFPTLEDEIAPEQQEPLPHQFYRRGPWQDAIRGPVSNAKDQPDTSNAAAYKFNQEAAKWETASRAATWGTRRRLSESEISSIVEGSQVRHLSLSKRGRERGSSILNKARGLLPRRSSSNIKAEESTPNGSATKTHTHRSSVGTVRPAQRMPSFSKPMSPPLDTGSALMRMTGQLSAVGRGSTGKQETEQPKPSRTSLKKQRSKSDVSKQAKSSNPGLAELMTRHGGPPVPTLASPMYERESIIAAQVIDNEDAQADDDEDDQTDEVAIRMDLTIRAEDIVPTVEGFKDHARKLNPRLEPYMIDRIGQEQIRRYKKLVESKIKHTRSVQVTKKCTSGKFCFELGGEAALLAPRPSSKDPESTLTQFQINNPTDNDIDESGIADGVVTPALFPAGIPLPPVKRLPAEFECSLCFKVKKFQKPSDWTKHVHEDIQPFSCTFPNCPESKSFKRKADWVRHENERHRHLEWWKCSVGECVHVCYRKDNFVQHLVREHKMPEPKIKGRGSGSSKMKPANPTAWQAEQEDHEVWHLVKSCHSETQSKARDEQCRFCGNVCSTFKKLSVHMGKHMEQIAMPVLELVSMRQVSADTIISPVEQPLAMPSSLATFPATVGTVDLSNLSPYPTSATSAYQTSSAGQSPVSMQSRMHNGGFNYEQGYYSPHTMPAATQGQTLGGTYDVAGVFPHPARGYMGGAEYMPSSGMSGPQEYNLSPQGQIAMPRSQPIASSYGNPAFGSAGGDYSQAPMQSMYTNAPSMPGYLPQYGPSMVHGPSNQSPIAMSGRTGLGLDAMDQDYGYGVPGNGQGAANMHFSTER</sequence>
<feature type="compositionally biased region" description="Polar residues" evidence="1">
    <location>
        <begin position="220"/>
        <end position="263"/>
    </location>
</feature>
<dbReference type="PANTHER" id="PTHR35391">
    <property type="entry name" value="C2H2-TYPE DOMAIN-CONTAINING PROTEIN-RELATED"/>
    <property type="match status" value="1"/>
</dbReference>
<accession>A0AAV9QNX8</accession>
<dbReference type="EMBL" id="JAXLQG010000001">
    <property type="protein sequence ID" value="KAK5545769.1"/>
    <property type="molecule type" value="Genomic_DNA"/>
</dbReference>
<feature type="compositionally biased region" description="Polar residues" evidence="1">
    <location>
        <begin position="599"/>
        <end position="617"/>
    </location>
</feature>
<protein>
    <recommendedName>
        <fullName evidence="2">C2H2-type domain-containing protein</fullName>
    </recommendedName>
</protein>
<feature type="region of interest" description="Disordered" evidence="1">
    <location>
        <begin position="281"/>
        <end position="317"/>
    </location>
</feature>
<dbReference type="SMART" id="SM00355">
    <property type="entry name" value="ZnF_C2H2"/>
    <property type="match status" value="3"/>
</dbReference>
<feature type="region of interest" description="Disordered" evidence="1">
    <location>
        <begin position="464"/>
        <end position="483"/>
    </location>
</feature>
<feature type="domain" description="C2H2-type" evidence="2">
    <location>
        <begin position="953"/>
        <end position="976"/>
    </location>
</feature>
<feature type="region of interest" description="Disordered" evidence="1">
    <location>
        <begin position="220"/>
        <end position="264"/>
    </location>
</feature>